<dbReference type="Proteomes" id="UP001486207">
    <property type="component" value="Unassembled WGS sequence"/>
</dbReference>
<sequence>MDDLLEREIYDVGQHGEIGPSSFIPQMAVYVSASLDAMISILGSAIWAAGMHSAQCKILRKEPSLIPNSVLEVLRHESPVQLSARGPWVRYGSTIC</sequence>
<keyword evidence="1" id="KW-0472">Membrane</keyword>
<evidence type="ECO:0000313" key="2">
    <source>
        <dbReference type="EMBL" id="MER7379283.1"/>
    </source>
</evidence>
<accession>A0ABV1Y5Y9</accession>
<keyword evidence="1" id="KW-1133">Transmembrane helix</keyword>
<dbReference type="SUPFAM" id="SSF48264">
    <property type="entry name" value="Cytochrome P450"/>
    <property type="match status" value="1"/>
</dbReference>
<organism evidence="2 3">
    <name type="scientific">Streptomyces lanatus</name>
    <dbReference type="NCBI Taxonomy" id="66900"/>
    <lineage>
        <taxon>Bacteria</taxon>
        <taxon>Bacillati</taxon>
        <taxon>Actinomycetota</taxon>
        <taxon>Actinomycetes</taxon>
        <taxon>Kitasatosporales</taxon>
        <taxon>Streptomycetaceae</taxon>
        <taxon>Streptomyces</taxon>
    </lineage>
</organism>
<reference evidence="2 3" key="1">
    <citation type="submission" date="2024-06" db="EMBL/GenBank/DDBJ databases">
        <title>The Natural Products Discovery Center: Release of the First 8490 Sequenced Strains for Exploring Actinobacteria Biosynthetic Diversity.</title>
        <authorList>
            <person name="Kalkreuter E."/>
            <person name="Kautsar S.A."/>
            <person name="Yang D."/>
            <person name="Bader C.D."/>
            <person name="Teijaro C.N."/>
            <person name="Fluegel L."/>
            <person name="Davis C.M."/>
            <person name="Simpson J.R."/>
            <person name="Lauterbach L."/>
            <person name="Steele A.D."/>
            <person name="Gui C."/>
            <person name="Meng S."/>
            <person name="Li G."/>
            <person name="Viehrig K."/>
            <person name="Ye F."/>
            <person name="Su P."/>
            <person name="Kiefer A.F."/>
            <person name="Nichols A."/>
            <person name="Cepeda A.J."/>
            <person name="Yan W."/>
            <person name="Fan B."/>
            <person name="Jiang Y."/>
            <person name="Adhikari A."/>
            <person name="Zheng C.-J."/>
            <person name="Schuster L."/>
            <person name="Cowan T.M."/>
            <person name="Smanski M.J."/>
            <person name="Chevrette M.G."/>
            <person name="De Carvalho L.P.S."/>
            <person name="Shen B."/>
        </authorList>
    </citation>
    <scope>NUCLEOTIDE SEQUENCE [LARGE SCALE GENOMIC DNA]</scope>
    <source>
        <strain evidence="2 3">NPDC000155</strain>
    </source>
</reference>
<keyword evidence="1" id="KW-0812">Transmembrane</keyword>
<evidence type="ECO:0000313" key="3">
    <source>
        <dbReference type="Proteomes" id="UP001486207"/>
    </source>
</evidence>
<gene>
    <name evidence="2" type="ORF">ABT384_42535</name>
</gene>
<feature type="transmembrane region" description="Helical" evidence="1">
    <location>
        <begin position="27"/>
        <end position="50"/>
    </location>
</feature>
<name>A0ABV1Y5Y9_9ACTN</name>
<comment type="caution">
    <text evidence="2">The sequence shown here is derived from an EMBL/GenBank/DDBJ whole genome shotgun (WGS) entry which is preliminary data.</text>
</comment>
<protein>
    <submittedName>
        <fullName evidence="2">Uncharacterized protein</fullName>
    </submittedName>
</protein>
<dbReference type="Gene3D" id="1.10.630.10">
    <property type="entry name" value="Cytochrome P450"/>
    <property type="match status" value="1"/>
</dbReference>
<proteinExistence type="predicted"/>
<keyword evidence="3" id="KW-1185">Reference proteome</keyword>
<dbReference type="RefSeq" id="WP_190075853.1">
    <property type="nucleotide sequence ID" value="NZ_BNBM01000029.1"/>
</dbReference>
<evidence type="ECO:0000256" key="1">
    <source>
        <dbReference type="SAM" id="Phobius"/>
    </source>
</evidence>
<dbReference type="InterPro" id="IPR036396">
    <property type="entry name" value="Cyt_P450_sf"/>
</dbReference>
<dbReference type="EMBL" id="JBEPFB010000031">
    <property type="protein sequence ID" value="MER7379283.1"/>
    <property type="molecule type" value="Genomic_DNA"/>
</dbReference>